<dbReference type="VEuPathDB" id="CryptoDB:Cvel_12355"/>
<organism evidence="1">
    <name type="scientific">Chromera velia CCMP2878</name>
    <dbReference type="NCBI Taxonomy" id="1169474"/>
    <lineage>
        <taxon>Eukaryota</taxon>
        <taxon>Sar</taxon>
        <taxon>Alveolata</taxon>
        <taxon>Colpodellida</taxon>
        <taxon>Chromeraceae</taxon>
        <taxon>Chromera</taxon>
    </lineage>
</organism>
<dbReference type="AlphaFoldDB" id="A0A0G4I9T0"/>
<gene>
    <name evidence="1" type="ORF">Cvel_12355</name>
</gene>
<protein>
    <submittedName>
        <fullName evidence="1">Uncharacterized protein</fullName>
    </submittedName>
</protein>
<sequence>MLFHILQFNSIKSLEGPGTGERISLGPGPVTGPSLQTILTAVEANKENNENKTILTRLETTTSGHPPATVVSGHQTTSGHPPAIVVSGHQASVDMSTRSVAGLPVSQAPPPPAPVLNTVPGVGAFPPLQFGYETFQGYPWPPMWVQKELQQLQ</sequence>
<dbReference type="EMBL" id="CDMZ01005737">
    <property type="protein sequence ID" value="CEM53909.1"/>
    <property type="molecule type" value="Genomic_DNA"/>
</dbReference>
<evidence type="ECO:0000313" key="1">
    <source>
        <dbReference type="EMBL" id="CEM53909.1"/>
    </source>
</evidence>
<name>A0A0G4I9T0_9ALVE</name>
<proteinExistence type="predicted"/>
<accession>A0A0G4I9T0</accession>
<reference evidence="1" key="1">
    <citation type="submission" date="2014-11" db="EMBL/GenBank/DDBJ databases">
        <authorList>
            <person name="Otto D Thomas"/>
            <person name="Naeem Raeece"/>
        </authorList>
    </citation>
    <scope>NUCLEOTIDE SEQUENCE</scope>
</reference>